<feature type="compositionally biased region" description="Polar residues" evidence="1">
    <location>
        <begin position="378"/>
        <end position="393"/>
    </location>
</feature>
<dbReference type="OrthoDB" id="3800892at2759"/>
<feature type="compositionally biased region" description="Pro residues" evidence="1">
    <location>
        <begin position="579"/>
        <end position="590"/>
    </location>
</feature>
<gene>
    <name evidence="2" type="ORF">SETTUDRAFT_35263</name>
</gene>
<reference evidence="2 3" key="2">
    <citation type="journal article" date="2013" name="PLoS Genet.">
        <title>Comparative genome structure, secondary metabolite, and effector coding capacity across Cochliobolus pathogens.</title>
        <authorList>
            <person name="Condon B.J."/>
            <person name="Leng Y."/>
            <person name="Wu D."/>
            <person name="Bushley K.E."/>
            <person name="Ohm R.A."/>
            <person name="Otillar R."/>
            <person name="Martin J."/>
            <person name="Schackwitz W."/>
            <person name="Grimwood J."/>
            <person name="MohdZainudin N."/>
            <person name="Xue C."/>
            <person name="Wang R."/>
            <person name="Manning V.A."/>
            <person name="Dhillon B."/>
            <person name="Tu Z.J."/>
            <person name="Steffenson B.J."/>
            <person name="Salamov A."/>
            <person name="Sun H."/>
            <person name="Lowry S."/>
            <person name="LaButti K."/>
            <person name="Han J."/>
            <person name="Copeland A."/>
            <person name="Lindquist E."/>
            <person name="Barry K."/>
            <person name="Schmutz J."/>
            <person name="Baker S.E."/>
            <person name="Ciuffetti L.M."/>
            <person name="Grigoriev I.V."/>
            <person name="Zhong S."/>
            <person name="Turgeon B.G."/>
        </authorList>
    </citation>
    <scope>NUCLEOTIDE SEQUENCE [LARGE SCALE GENOMIC DNA]</scope>
    <source>
        <strain evidence="3">28A</strain>
    </source>
</reference>
<feature type="compositionally biased region" description="Basic and acidic residues" evidence="1">
    <location>
        <begin position="182"/>
        <end position="194"/>
    </location>
</feature>
<feature type="compositionally biased region" description="Polar residues" evidence="1">
    <location>
        <begin position="512"/>
        <end position="527"/>
    </location>
</feature>
<feature type="compositionally biased region" description="Polar residues" evidence="1">
    <location>
        <begin position="304"/>
        <end position="319"/>
    </location>
</feature>
<dbReference type="eggNOG" id="ENOG502R92F">
    <property type="taxonomic scope" value="Eukaryota"/>
</dbReference>
<feature type="region of interest" description="Disordered" evidence="1">
    <location>
        <begin position="93"/>
        <end position="170"/>
    </location>
</feature>
<sequence>MASDVASVKCKSCARPLATVTPTGLTPVLSPEDFGCSTCQRFSALYDAVQAADSEWAAFEHKRDSITKFFARDNHKRAHMEFDNWLKTVEAPARTQTGEDAQPEEDVSGGGNEKPQHGTVRTRSYSPNNQPPVSAGELSDPWLQQETRESLSFRPSPKRSRSTNSVPGRKRLKFSDSVEFHETYRSSEEYHRPSDAYVRGRNAPPEGSEYMDTSGSGQTFLRFTQMKKVGAKWVELSEDDLEKKRKKSPGVATTQHELEAVEMVESDETAGDAAGRLEQNREAPPDARAARLARRAKGTCSRGPAQTTSMTSARNQGNKASRKEEEPILDEASTGMRKFSAPPVLDSLTAAVEEARPTADEDQGAGTGFGVGREDDMQNASNATIEKPSITTMRNDEMQKPESSHDKPHLNNLDMGAAAYQDASDEHEGRPVESTLQSVAAQNNIQTERTSEPSCTGCEDTYRTGCLDAGNAVAARLTCSPRLNSLDSTARSSKMTDKDEFSRRLLGHHGASASQVSGDVSNTTCNTRPEAWPGKFTPSEEIETTPKTSQAAADIRAAPASEAEQHPTEGTGVFAQSAKPPPLSLPPSPKEGPMTQFLEACHDRNRY</sequence>
<feature type="compositionally biased region" description="Basic and acidic residues" evidence="1">
    <location>
        <begin position="394"/>
        <end position="409"/>
    </location>
</feature>
<feature type="region of interest" description="Disordered" evidence="1">
    <location>
        <begin position="509"/>
        <end position="595"/>
    </location>
</feature>
<dbReference type="HOGENOM" id="CLU_031410_0_0_1"/>
<dbReference type="GeneID" id="19403994"/>
<feature type="compositionally biased region" description="Acidic residues" evidence="1">
    <location>
        <begin position="260"/>
        <end position="270"/>
    </location>
</feature>
<dbReference type="Proteomes" id="UP000016935">
    <property type="component" value="Unassembled WGS sequence"/>
</dbReference>
<evidence type="ECO:0000313" key="2">
    <source>
        <dbReference type="EMBL" id="EOA81425.1"/>
    </source>
</evidence>
<accession>R0I783</accession>
<keyword evidence="3" id="KW-1185">Reference proteome</keyword>
<dbReference type="RefSeq" id="XP_008030667.1">
    <property type="nucleotide sequence ID" value="XM_008032476.1"/>
</dbReference>
<name>R0I783_EXST2</name>
<feature type="region of interest" description="Disordered" evidence="1">
    <location>
        <begin position="182"/>
        <end position="217"/>
    </location>
</feature>
<protein>
    <submittedName>
        <fullName evidence="2">Uncharacterized protein</fullName>
    </submittedName>
</protein>
<feature type="region of interest" description="Disordered" evidence="1">
    <location>
        <begin position="240"/>
        <end position="412"/>
    </location>
</feature>
<evidence type="ECO:0000313" key="3">
    <source>
        <dbReference type="Proteomes" id="UP000016935"/>
    </source>
</evidence>
<evidence type="ECO:0000256" key="1">
    <source>
        <dbReference type="SAM" id="MobiDB-lite"/>
    </source>
</evidence>
<feature type="compositionally biased region" description="Polar residues" evidence="1">
    <location>
        <begin position="119"/>
        <end position="132"/>
    </location>
</feature>
<dbReference type="AlphaFoldDB" id="R0I783"/>
<reference evidence="2 3" key="1">
    <citation type="journal article" date="2012" name="PLoS Pathog.">
        <title>Diverse lifestyles and strategies of plant pathogenesis encoded in the genomes of eighteen Dothideomycetes fungi.</title>
        <authorList>
            <person name="Ohm R.A."/>
            <person name="Feau N."/>
            <person name="Henrissat B."/>
            <person name="Schoch C.L."/>
            <person name="Horwitz B.A."/>
            <person name="Barry K.W."/>
            <person name="Condon B.J."/>
            <person name="Copeland A.C."/>
            <person name="Dhillon B."/>
            <person name="Glaser F."/>
            <person name="Hesse C.N."/>
            <person name="Kosti I."/>
            <person name="LaButti K."/>
            <person name="Lindquist E.A."/>
            <person name="Lucas S."/>
            <person name="Salamov A.A."/>
            <person name="Bradshaw R.E."/>
            <person name="Ciuffetti L."/>
            <person name="Hamelin R.C."/>
            <person name="Kema G.H.J."/>
            <person name="Lawrence C."/>
            <person name="Scott J.A."/>
            <person name="Spatafora J.W."/>
            <person name="Turgeon B.G."/>
            <person name="de Wit P.J.G.M."/>
            <person name="Zhong S."/>
            <person name="Goodwin S.B."/>
            <person name="Grigoriev I.V."/>
        </authorList>
    </citation>
    <scope>NUCLEOTIDE SEQUENCE [LARGE SCALE GENOMIC DNA]</scope>
    <source>
        <strain evidence="3">28A</strain>
    </source>
</reference>
<proteinExistence type="predicted"/>
<feature type="compositionally biased region" description="Basic and acidic residues" evidence="1">
    <location>
        <begin position="278"/>
        <end position="289"/>
    </location>
</feature>
<organism evidence="2 3">
    <name type="scientific">Exserohilum turcicum (strain 28A)</name>
    <name type="common">Northern leaf blight fungus</name>
    <name type="synonym">Setosphaeria turcica</name>
    <dbReference type="NCBI Taxonomy" id="671987"/>
    <lineage>
        <taxon>Eukaryota</taxon>
        <taxon>Fungi</taxon>
        <taxon>Dikarya</taxon>
        <taxon>Ascomycota</taxon>
        <taxon>Pezizomycotina</taxon>
        <taxon>Dothideomycetes</taxon>
        <taxon>Pleosporomycetidae</taxon>
        <taxon>Pleosporales</taxon>
        <taxon>Pleosporineae</taxon>
        <taxon>Pleosporaceae</taxon>
        <taxon>Exserohilum</taxon>
    </lineage>
</organism>
<dbReference type="EMBL" id="KB908866">
    <property type="protein sequence ID" value="EOA81425.1"/>
    <property type="molecule type" value="Genomic_DNA"/>
</dbReference>